<evidence type="ECO:0000256" key="4">
    <source>
        <dbReference type="ARBA" id="ARBA00022847"/>
    </source>
</evidence>
<feature type="transmembrane region" description="Helical" evidence="7">
    <location>
        <begin position="354"/>
        <end position="373"/>
    </location>
</feature>
<comment type="similarity">
    <text evidence="2">Belongs to the bile acid:sodium symporter (BASS) (TC 2.A.28) family.</text>
</comment>
<feature type="transmembrane region" description="Helical" evidence="7">
    <location>
        <begin position="321"/>
        <end position="342"/>
    </location>
</feature>
<evidence type="ECO:0000256" key="7">
    <source>
        <dbReference type="SAM" id="Phobius"/>
    </source>
</evidence>
<protein>
    <submittedName>
        <fullName evidence="10">SLC10A3_0 protein</fullName>
    </submittedName>
    <submittedName>
        <fullName evidence="9">SLC10A3_1 protein</fullName>
    </submittedName>
</protein>
<feature type="transmembrane region" description="Helical" evidence="7">
    <location>
        <begin position="128"/>
        <end position="152"/>
    </location>
</feature>
<dbReference type="PANTHER" id="PTHR10361">
    <property type="entry name" value="SODIUM-BILE ACID COTRANSPORTER"/>
    <property type="match status" value="1"/>
</dbReference>
<reference evidence="9" key="1">
    <citation type="submission" date="2015-01" db="EMBL/GenBank/DDBJ databases">
        <title>Transcriptome Assembly of Fopius arisanus.</title>
        <authorList>
            <person name="Geib S."/>
        </authorList>
    </citation>
    <scope>NUCLEOTIDE SEQUENCE</scope>
</reference>
<dbReference type="InterPro" id="IPR038770">
    <property type="entry name" value="Na+/solute_symporter_sf"/>
</dbReference>
<evidence type="ECO:0000256" key="1">
    <source>
        <dbReference type="ARBA" id="ARBA00004141"/>
    </source>
</evidence>
<dbReference type="InterPro" id="IPR004710">
    <property type="entry name" value="Bilac:Na_transpt"/>
</dbReference>
<evidence type="ECO:0000256" key="5">
    <source>
        <dbReference type="ARBA" id="ARBA00022989"/>
    </source>
</evidence>
<gene>
    <name evidence="9" type="primary">SLC10A3_1</name>
    <name evidence="10" type="synonym">SLC10A3_0</name>
    <name evidence="9" type="ORF">g.53137</name>
    <name evidence="10" type="ORF">g.53144</name>
</gene>
<evidence type="ECO:0000256" key="3">
    <source>
        <dbReference type="ARBA" id="ARBA00022692"/>
    </source>
</evidence>
<dbReference type="EMBL" id="GBYB01012430">
    <property type="protein sequence ID" value="JAG82197.1"/>
    <property type="molecule type" value="Transcribed_RNA"/>
</dbReference>
<dbReference type="Pfam" id="PF01758">
    <property type="entry name" value="SBF"/>
    <property type="match status" value="1"/>
</dbReference>
<feature type="signal peptide" evidence="8">
    <location>
        <begin position="1"/>
        <end position="18"/>
    </location>
</feature>
<sequence>MAVIYLGIVMLLMTQADAQLFDPSLNATGVELHVGDTIVIPFSLLIPESYQGVLSMVGRSSDPNIGKVEVPWAAAPEGTRWNDSIRVKGIFLGRTDIEVDVLNDNDGIIAREKLMVTVTRPERVIDTLFTVSVATLVSILYINFGCAMDWSVCRETLSRPIGPLIGGVCQFLLMPLLAFGIGRVLFPDNPEMQIGIFFTGISPSGGASNIWTVLLEGNLNLSIAMTSLSTLASFATMPFWIFTLGKYIFDSGNLVVPYKRIAYIAVGLVLPLGVGYFIQKKFPRLSSVMVRIMKPFSVVLILFIVTFAIFTNLYLFELFSFQIVLSGMGLPWLGFICGWLAMMICRQPRADVRAIAIETGIQNTGIAIFLLRFSLKQPAADLTTVIPVACSMMTPLPLGILWLIKVVVNRRKKKYVPSMEKLQSDVPLATTPSVISD</sequence>
<evidence type="ECO:0000256" key="8">
    <source>
        <dbReference type="SAM" id="SignalP"/>
    </source>
</evidence>
<feature type="transmembrane region" description="Helical" evidence="7">
    <location>
        <begin position="192"/>
        <end position="214"/>
    </location>
</feature>
<dbReference type="AlphaFoldDB" id="A0A0C9RUD5"/>
<feature type="transmembrane region" description="Helical" evidence="7">
    <location>
        <begin position="221"/>
        <end position="241"/>
    </location>
</feature>
<dbReference type="InterPro" id="IPR002657">
    <property type="entry name" value="BilAc:Na_symport/Acr3"/>
</dbReference>
<feature type="transmembrane region" description="Helical" evidence="7">
    <location>
        <begin position="164"/>
        <end position="186"/>
    </location>
</feature>
<keyword evidence="8" id="KW-0732">Signal</keyword>
<feature type="transmembrane region" description="Helical" evidence="7">
    <location>
        <begin position="385"/>
        <end position="404"/>
    </location>
</feature>
<keyword evidence="4" id="KW-0813">Transport</keyword>
<evidence type="ECO:0000313" key="9">
    <source>
        <dbReference type="EMBL" id="JAG82197.1"/>
    </source>
</evidence>
<accession>A0A0C9RUD5</accession>
<dbReference type="GO" id="GO:0016020">
    <property type="term" value="C:membrane"/>
    <property type="evidence" value="ECO:0007669"/>
    <property type="project" value="UniProtKB-SubCell"/>
</dbReference>
<evidence type="ECO:0000313" key="10">
    <source>
        <dbReference type="EMBL" id="JAG82199.1"/>
    </source>
</evidence>
<organism evidence="9">
    <name type="scientific">Fopius arisanus</name>
    <dbReference type="NCBI Taxonomy" id="64838"/>
    <lineage>
        <taxon>Eukaryota</taxon>
        <taxon>Metazoa</taxon>
        <taxon>Ecdysozoa</taxon>
        <taxon>Arthropoda</taxon>
        <taxon>Hexapoda</taxon>
        <taxon>Insecta</taxon>
        <taxon>Pterygota</taxon>
        <taxon>Neoptera</taxon>
        <taxon>Endopterygota</taxon>
        <taxon>Hymenoptera</taxon>
        <taxon>Apocrita</taxon>
        <taxon>Ichneumonoidea</taxon>
        <taxon>Braconidae</taxon>
        <taxon>Opiinae</taxon>
        <taxon>Fopius</taxon>
    </lineage>
</organism>
<dbReference type="PANTHER" id="PTHR10361:SF28">
    <property type="entry name" value="P3 PROTEIN-RELATED"/>
    <property type="match status" value="1"/>
</dbReference>
<proteinExistence type="inferred from homology"/>
<name>A0A0C9RUD5_9HYME</name>
<keyword evidence="6 7" id="KW-0472">Membrane</keyword>
<dbReference type="Gene3D" id="1.20.1530.20">
    <property type="match status" value="1"/>
</dbReference>
<evidence type="ECO:0000256" key="6">
    <source>
        <dbReference type="ARBA" id="ARBA00023136"/>
    </source>
</evidence>
<keyword evidence="4" id="KW-0769">Symport</keyword>
<keyword evidence="3 7" id="KW-0812">Transmembrane</keyword>
<dbReference type="EMBL" id="GBYB01012432">
    <property type="protein sequence ID" value="JAG82199.1"/>
    <property type="molecule type" value="Transcribed_RNA"/>
</dbReference>
<feature type="transmembrane region" description="Helical" evidence="7">
    <location>
        <begin position="261"/>
        <end position="278"/>
    </location>
</feature>
<feature type="chain" id="PRO_5007394448" evidence="8">
    <location>
        <begin position="19"/>
        <end position="437"/>
    </location>
</feature>
<keyword evidence="5 7" id="KW-1133">Transmembrane helix</keyword>
<dbReference type="GO" id="GO:0015293">
    <property type="term" value="F:symporter activity"/>
    <property type="evidence" value="ECO:0007669"/>
    <property type="project" value="UniProtKB-KW"/>
</dbReference>
<feature type="transmembrane region" description="Helical" evidence="7">
    <location>
        <begin position="298"/>
        <end position="315"/>
    </location>
</feature>
<evidence type="ECO:0000256" key="2">
    <source>
        <dbReference type="ARBA" id="ARBA00006528"/>
    </source>
</evidence>
<comment type="subcellular location">
    <subcellularLocation>
        <location evidence="1">Membrane</location>
        <topology evidence="1">Multi-pass membrane protein</topology>
    </subcellularLocation>
</comment>